<reference evidence="1" key="1">
    <citation type="journal article" date="2016" name="Proc. Natl. Acad. Sci. U.S.A.">
        <title>Lipid metabolic changes in an early divergent fungus govern the establishment of a mutualistic symbiosis with endobacteria.</title>
        <authorList>
            <person name="Lastovetsky O.A."/>
            <person name="Gaspar M.L."/>
            <person name="Mondo S.J."/>
            <person name="LaButti K.M."/>
            <person name="Sandor L."/>
            <person name="Grigoriev I.V."/>
            <person name="Henry S.A."/>
            <person name="Pawlowska T.E."/>
        </authorList>
    </citation>
    <scope>NUCLEOTIDE SEQUENCE [LARGE SCALE GENOMIC DNA]</scope>
    <source>
        <strain evidence="1">ATCC 52814</strain>
    </source>
</reference>
<name>A0A1X0QZV1_RHIZD</name>
<dbReference type="Proteomes" id="UP000242414">
    <property type="component" value="Unassembled WGS sequence"/>
</dbReference>
<evidence type="ECO:0000313" key="1">
    <source>
        <dbReference type="EMBL" id="ORE05307.1"/>
    </source>
</evidence>
<protein>
    <submittedName>
        <fullName evidence="1">Uncharacterized protein</fullName>
    </submittedName>
</protein>
<dbReference type="AlphaFoldDB" id="A0A1X0QZV1"/>
<proteinExistence type="predicted"/>
<organism evidence="1">
    <name type="scientific">Rhizopus microsporus var. microsporus</name>
    <dbReference type="NCBI Taxonomy" id="86635"/>
    <lineage>
        <taxon>Eukaryota</taxon>
        <taxon>Fungi</taxon>
        <taxon>Fungi incertae sedis</taxon>
        <taxon>Mucoromycota</taxon>
        <taxon>Mucoromycotina</taxon>
        <taxon>Mucoromycetes</taxon>
        <taxon>Mucorales</taxon>
        <taxon>Mucorineae</taxon>
        <taxon>Rhizopodaceae</taxon>
        <taxon>Rhizopus</taxon>
    </lineage>
</organism>
<dbReference type="VEuPathDB" id="FungiDB:BCV72DRAFT_306546"/>
<dbReference type="OrthoDB" id="2273165at2759"/>
<gene>
    <name evidence="1" type="ORF">BCV72DRAFT_306546</name>
</gene>
<dbReference type="EMBL" id="KV921948">
    <property type="protein sequence ID" value="ORE05307.1"/>
    <property type="molecule type" value="Genomic_DNA"/>
</dbReference>
<sequence>MENFDVKLMDKETKLDSSQAKQLVKEVGPAFVESVILLQTHWFSVTSFSVFTHDPNRVNDCADKSSYGASSFELVIRIGYIEILANSGFIGSLEIQRINSICRVCFAEFTKADIIKAELLILKDTTTICQFGLLLNKYKGHFENQFSKRVDSNKVWGRELFYLKQVRMVCIMIRAKACLNHMNVIRLVYKDPRRKSQLFQVIRSSIKRKLD</sequence>
<accession>A0A1X0QZV1</accession>